<comment type="caution">
    <text evidence="2">The sequence shown here is derived from an EMBL/GenBank/DDBJ whole genome shotgun (WGS) entry which is preliminary data.</text>
</comment>
<feature type="compositionally biased region" description="Basic residues" evidence="1">
    <location>
        <begin position="1"/>
        <end position="14"/>
    </location>
</feature>
<gene>
    <name evidence="2" type="ORF">ACFQV2_37270</name>
</gene>
<protein>
    <recommendedName>
        <fullName evidence="4">Excreted virulence factor EspC, type VII ESX diderm</fullName>
    </recommendedName>
</protein>
<evidence type="ECO:0000313" key="2">
    <source>
        <dbReference type="EMBL" id="MFC7618203.1"/>
    </source>
</evidence>
<dbReference type="EMBL" id="JBHTEY010000004">
    <property type="protein sequence ID" value="MFC7618203.1"/>
    <property type="molecule type" value="Genomic_DNA"/>
</dbReference>
<organism evidence="2 3">
    <name type="scientific">Actinokineospora soli</name>
    <dbReference type="NCBI Taxonomy" id="1048753"/>
    <lineage>
        <taxon>Bacteria</taxon>
        <taxon>Bacillati</taxon>
        <taxon>Actinomycetota</taxon>
        <taxon>Actinomycetes</taxon>
        <taxon>Pseudonocardiales</taxon>
        <taxon>Pseudonocardiaceae</taxon>
        <taxon>Actinokineospora</taxon>
    </lineage>
</organism>
<name>A0ABW2TY94_9PSEU</name>
<evidence type="ECO:0008006" key="4">
    <source>
        <dbReference type="Google" id="ProtNLM"/>
    </source>
</evidence>
<reference evidence="3" key="1">
    <citation type="journal article" date="2019" name="Int. J. Syst. Evol. Microbiol.">
        <title>The Global Catalogue of Microorganisms (GCM) 10K type strain sequencing project: providing services to taxonomists for standard genome sequencing and annotation.</title>
        <authorList>
            <consortium name="The Broad Institute Genomics Platform"/>
            <consortium name="The Broad Institute Genome Sequencing Center for Infectious Disease"/>
            <person name="Wu L."/>
            <person name="Ma J."/>
        </authorList>
    </citation>
    <scope>NUCLEOTIDE SEQUENCE [LARGE SCALE GENOMIC DNA]</scope>
    <source>
        <strain evidence="3">JCM 17695</strain>
    </source>
</reference>
<evidence type="ECO:0000256" key="1">
    <source>
        <dbReference type="SAM" id="MobiDB-lite"/>
    </source>
</evidence>
<dbReference type="Proteomes" id="UP001596512">
    <property type="component" value="Unassembled WGS sequence"/>
</dbReference>
<proteinExistence type="predicted"/>
<feature type="region of interest" description="Disordered" evidence="1">
    <location>
        <begin position="1"/>
        <end position="27"/>
    </location>
</feature>
<accession>A0ABW2TY94</accession>
<evidence type="ECO:0000313" key="3">
    <source>
        <dbReference type="Proteomes" id="UP001596512"/>
    </source>
</evidence>
<keyword evidence="3" id="KW-1185">Reference proteome</keyword>
<sequence length="78" mass="8551">MARRAPGRPRRPRPRTPLGRTEAAGALRPHLRAVAADDQGLLTQLRRLRETLAQAERGIRAAMADYQSVDALNAAGLR</sequence>